<feature type="transmembrane region" description="Helical" evidence="1">
    <location>
        <begin position="126"/>
        <end position="145"/>
    </location>
</feature>
<keyword evidence="1" id="KW-0812">Transmembrane</keyword>
<proteinExistence type="predicted"/>
<organism evidence="2 3">
    <name type="scientific">Cronartium quercuum f. sp. fusiforme G11</name>
    <dbReference type="NCBI Taxonomy" id="708437"/>
    <lineage>
        <taxon>Eukaryota</taxon>
        <taxon>Fungi</taxon>
        <taxon>Dikarya</taxon>
        <taxon>Basidiomycota</taxon>
        <taxon>Pucciniomycotina</taxon>
        <taxon>Pucciniomycetes</taxon>
        <taxon>Pucciniales</taxon>
        <taxon>Coleosporiaceae</taxon>
        <taxon>Cronartium</taxon>
    </lineage>
</organism>
<sequence>MSLDGPGSAVFCSMLALKFSITWSCIREFMRLSKKRRGIWSRTHCPPCHSWSKIGGDIVASSATSAPSEKATSREYHPNSYFLHHSPKSIDTIGSLSLSPLFFLTITFQSLSIFFFFFFLSFFLSFFFFFFSFFFFFASPYLLSFHPFFPQRYSKNSVSHIHSPPCSLVLTPSSVVLPLSRSSPAPTPPLQLRLCARSNVDPTSSPREGARSGQIFFQSEPV</sequence>
<reference evidence="2" key="1">
    <citation type="submission" date="2013-11" db="EMBL/GenBank/DDBJ databases">
        <title>Genome sequence of the fusiform rust pathogen reveals effectors for host alternation and coevolution with pine.</title>
        <authorList>
            <consortium name="DOE Joint Genome Institute"/>
            <person name="Smith K."/>
            <person name="Pendleton A."/>
            <person name="Kubisiak T."/>
            <person name="Anderson C."/>
            <person name="Salamov A."/>
            <person name="Aerts A."/>
            <person name="Riley R."/>
            <person name="Clum A."/>
            <person name="Lindquist E."/>
            <person name="Ence D."/>
            <person name="Campbell M."/>
            <person name="Kronenberg Z."/>
            <person name="Feau N."/>
            <person name="Dhillon B."/>
            <person name="Hamelin R."/>
            <person name="Burleigh J."/>
            <person name="Smith J."/>
            <person name="Yandell M."/>
            <person name="Nelson C."/>
            <person name="Grigoriev I."/>
            <person name="Davis J."/>
        </authorList>
    </citation>
    <scope>NUCLEOTIDE SEQUENCE</scope>
    <source>
        <strain evidence="2">G11</strain>
    </source>
</reference>
<accession>A0A9P6NHL0</accession>
<feature type="transmembrane region" description="Helical" evidence="1">
    <location>
        <begin position="6"/>
        <end position="26"/>
    </location>
</feature>
<keyword evidence="3" id="KW-1185">Reference proteome</keyword>
<evidence type="ECO:0000256" key="1">
    <source>
        <dbReference type="SAM" id="Phobius"/>
    </source>
</evidence>
<dbReference type="Proteomes" id="UP000886653">
    <property type="component" value="Unassembled WGS sequence"/>
</dbReference>
<dbReference type="AlphaFoldDB" id="A0A9P6NHL0"/>
<keyword evidence="1" id="KW-1133">Transmembrane helix</keyword>
<keyword evidence="1" id="KW-0472">Membrane</keyword>
<protein>
    <submittedName>
        <fullName evidence="2">Uncharacterized protein</fullName>
    </submittedName>
</protein>
<feature type="transmembrane region" description="Helical" evidence="1">
    <location>
        <begin position="101"/>
        <end position="120"/>
    </location>
</feature>
<gene>
    <name evidence="2" type="ORF">CROQUDRAFT_165037</name>
</gene>
<evidence type="ECO:0000313" key="3">
    <source>
        <dbReference type="Proteomes" id="UP000886653"/>
    </source>
</evidence>
<name>A0A9P6NHL0_9BASI</name>
<comment type="caution">
    <text evidence="2">The sequence shown here is derived from an EMBL/GenBank/DDBJ whole genome shotgun (WGS) entry which is preliminary data.</text>
</comment>
<dbReference type="EMBL" id="MU167310">
    <property type="protein sequence ID" value="KAG0143780.1"/>
    <property type="molecule type" value="Genomic_DNA"/>
</dbReference>
<evidence type="ECO:0000313" key="2">
    <source>
        <dbReference type="EMBL" id="KAG0143780.1"/>
    </source>
</evidence>